<dbReference type="STRING" id="742823.HMPREF9465_01403"/>
<dbReference type="HOGENOM" id="CLU_1824341_0_0_4"/>
<organism evidence="2 3">
    <name type="scientific">Sutterella wadsworthensis 2_1_59BFAA</name>
    <dbReference type="NCBI Taxonomy" id="742823"/>
    <lineage>
        <taxon>Bacteria</taxon>
        <taxon>Pseudomonadati</taxon>
        <taxon>Pseudomonadota</taxon>
        <taxon>Betaproteobacteria</taxon>
        <taxon>Burkholderiales</taxon>
        <taxon>Sutterellaceae</taxon>
        <taxon>Sutterella</taxon>
    </lineage>
</organism>
<proteinExistence type="predicted"/>
<dbReference type="PATRIC" id="fig|742823.3.peg.1391"/>
<dbReference type="Gene3D" id="3.90.700.10">
    <property type="entry name" value="Succinate dehydrogenase/fumarate reductase flavoprotein, catalytic domain"/>
    <property type="match status" value="1"/>
</dbReference>
<evidence type="ECO:0000313" key="3">
    <source>
        <dbReference type="Proteomes" id="UP000005835"/>
    </source>
</evidence>
<dbReference type="Gene3D" id="3.50.50.60">
    <property type="entry name" value="FAD/NAD(P)-binding domain"/>
    <property type="match status" value="1"/>
</dbReference>
<feature type="compositionally biased region" description="Polar residues" evidence="1">
    <location>
        <begin position="97"/>
        <end position="109"/>
    </location>
</feature>
<dbReference type="EMBL" id="ADMG01000032">
    <property type="protein sequence ID" value="EKB31020.1"/>
    <property type="molecule type" value="Genomic_DNA"/>
</dbReference>
<dbReference type="AlphaFoldDB" id="K1JH98"/>
<dbReference type="SUPFAM" id="SSF56425">
    <property type="entry name" value="Succinate dehydrogenase/fumarate reductase flavoprotein, catalytic domain"/>
    <property type="match status" value="1"/>
</dbReference>
<gene>
    <name evidence="2" type="ORF">HMPREF9465_01403</name>
</gene>
<accession>K1JH98</accession>
<reference evidence="2 3" key="1">
    <citation type="submission" date="2012-05" db="EMBL/GenBank/DDBJ databases">
        <title>The Genome Sequence of Sutterella wadsworthensis 2_1_59BFAA.</title>
        <authorList>
            <consortium name="The Broad Institute Genome Sequencing Platform"/>
            <person name="Earl A."/>
            <person name="Ward D."/>
            <person name="Feldgarden M."/>
            <person name="Gevers D."/>
            <person name="Daigneault M."/>
            <person name="Strauss J."/>
            <person name="Allen-Vercoe E."/>
            <person name="Walker B."/>
            <person name="Young S.K."/>
            <person name="Zeng Q."/>
            <person name="Gargeya S."/>
            <person name="Fitzgerald M."/>
            <person name="Haas B."/>
            <person name="Abouelleil A."/>
            <person name="Alvarado L."/>
            <person name="Arachchi H.M."/>
            <person name="Berlin A.M."/>
            <person name="Chapman S.B."/>
            <person name="Goldberg J."/>
            <person name="Griggs A."/>
            <person name="Gujja S."/>
            <person name="Hansen M."/>
            <person name="Howarth C."/>
            <person name="Imamovic A."/>
            <person name="Larimer J."/>
            <person name="McCowen C."/>
            <person name="Montmayeur A."/>
            <person name="Murphy C."/>
            <person name="Neiman D."/>
            <person name="Pearson M."/>
            <person name="Priest M."/>
            <person name="Roberts A."/>
            <person name="Saif S."/>
            <person name="Shea T."/>
            <person name="Sisk P."/>
            <person name="Sykes S."/>
            <person name="Wortman J."/>
            <person name="Nusbaum C."/>
            <person name="Birren B."/>
        </authorList>
    </citation>
    <scope>NUCLEOTIDE SEQUENCE [LARGE SCALE GENOMIC DNA]</scope>
    <source>
        <strain evidence="2 3">2_1_59BFAA</strain>
    </source>
</reference>
<comment type="caution">
    <text evidence="2">The sequence shown here is derived from an EMBL/GenBank/DDBJ whole genome shotgun (WGS) entry which is preliminary data.</text>
</comment>
<keyword evidence="3" id="KW-1185">Reference proteome</keyword>
<feature type="region of interest" description="Disordered" evidence="1">
    <location>
        <begin position="93"/>
        <end position="141"/>
    </location>
</feature>
<name>K1JH98_9BURK</name>
<dbReference type="InterPro" id="IPR036188">
    <property type="entry name" value="FAD/NAD-bd_sf"/>
</dbReference>
<dbReference type="Proteomes" id="UP000005835">
    <property type="component" value="Unassembled WGS sequence"/>
</dbReference>
<evidence type="ECO:0000313" key="2">
    <source>
        <dbReference type="EMBL" id="EKB31020.1"/>
    </source>
</evidence>
<evidence type="ECO:0000256" key="1">
    <source>
        <dbReference type="SAM" id="MobiDB-lite"/>
    </source>
</evidence>
<dbReference type="InterPro" id="IPR027477">
    <property type="entry name" value="Succ_DH/fumarate_Rdtase_cat_sf"/>
</dbReference>
<protein>
    <submittedName>
        <fullName evidence="2">Uncharacterized protein</fullName>
    </submittedName>
</protein>
<sequence length="141" mass="15175">MQTASGAQPSGTVLLKGDRHESWLSRFAAIEHISPETVLAYNRAACSWRDDEFGKPARWLHPLKGPTFYASRLFPFKYEAKGGLAITDGFEVLDTRGTPSRDSSPQASPSEAWGLATTPSGPRAIRSAGPSIPAAGPRPRP</sequence>